<reference evidence="2" key="1">
    <citation type="submission" date="2023-06" db="EMBL/GenBank/DDBJ databases">
        <authorList>
            <consortium name="Lawrence Berkeley National Laboratory"/>
            <person name="Ahrendt S."/>
            <person name="Sahu N."/>
            <person name="Indic B."/>
            <person name="Wong-Bajracharya J."/>
            <person name="Merenyi Z."/>
            <person name="Ke H.-M."/>
            <person name="Monk M."/>
            <person name="Kocsube S."/>
            <person name="Drula E."/>
            <person name="Lipzen A."/>
            <person name="Balint B."/>
            <person name="Henrissat B."/>
            <person name="Andreopoulos B."/>
            <person name="Martin F.M."/>
            <person name="Harder C.B."/>
            <person name="Rigling D."/>
            <person name="Ford K.L."/>
            <person name="Foster G.D."/>
            <person name="Pangilinan J."/>
            <person name="Papanicolaou A."/>
            <person name="Barry K."/>
            <person name="LaButti K."/>
            <person name="Viragh M."/>
            <person name="Koriabine M."/>
            <person name="Yan M."/>
            <person name="Riley R."/>
            <person name="Champramary S."/>
            <person name="Plett K.L."/>
            <person name="Tsai I.J."/>
            <person name="Slot J."/>
            <person name="Sipos G."/>
            <person name="Plett J."/>
            <person name="Nagy L.G."/>
            <person name="Grigoriev I.V."/>
        </authorList>
    </citation>
    <scope>NUCLEOTIDE SEQUENCE</scope>
    <source>
        <strain evidence="2">FPL87.14</strain>
    </source>
</reference>
<evidence type="ECO:0000313" key="3">
    <source>
        <dbReference type="Proteomes" id="UP001175226"/>
    </source>
</evidence>
<evidence type="ECO:0000256" key="1">
    <source>
        <dbReference type="SAM" id="SignalP"/>
    </source>
</evidence>
<feature type="chain" id="PRO_5041310116" evidence="1">
    <location>
        <begin position="20"/>
        <end position="111"/>
    </location>
</feature>
<accession>A0AA39IXY9</accession>
<dbReference type="Proteomes" id="UP001175226">
    <property type="component" value="Unassembled WGS sequence"/>
</dbReference>
<proteinExistence type="predicted"/>
<organism evidence="2 3">
    <name type="scientific">Armillaria borealis</name>
    <dbReference type="NCBI Taxonomy" id="47425"/>
    <lineage>
        <taxon>Eukaryota</taxon>
        <taxon>Fungi</taxon>
        <taxon>Dikarya</taxon>
        <taxon>Basidiomycota</taxon>
        <taxon>Agaricomycotina</taxon>
        <taxon>Agaricomycetes</taxon>
        <taxon>Agaricomycetidae</taxon>
        <taxon>Agaricales</taxon>
        <taxon>Marasmiineae</taxon>
        <taxon>Physalacriaceae</taxon>
        <taxon>Armillaria</taxon>
    </lineage>
</organism>
<dbReference type="AlphaFoldDB" id="A0AA39IXY9"/>
<sequence>MSTHIGLAELLLLRFLTESELSESGIPPIQESLSSARHDLEDIDKHLKVLQQKRRTAQSIFLACPRVNMYTLLLHAGQKQMDVHVLKDFDSPVFPKYHLVHTSAGPAAVST</sequence>
<comment type="caution">
    <text evidence="2">The sequence shown here is derived from an EMBL/GenBank/DDBJ whole genome shotgun (WGS) entry which is preliminary data.</text>
</comment>
<protein>
    <submittedName>
        <fullName evidence="2">Uncharacterized protein</fullName>
    </submittedName>
</protein>
<feature type="signal peptide" evidence="1">
    <location>
        <begin position="1"/>
        <end position="19"/>
    </location>
</feature>
<gene>
    <name evidence="2" type="ORF">EV421DRAFT_1911569</name>
</gene>
<keyword evidence="1" id="KW-0732">Signal</keyword>
<name>A0AA39IXY9_9AGAR</name>
<dbReference type="EMBL" id="JAUEPT010000107">
    <property type="protein sequence ID" value="KAK0431786.1"/>
    <property type="molecule type" value="Genomic_DNA"/>
</dbReference>
<keyword evidence="3" id="KW-1185">Reference proteome</keyword>
<evidence type="ECO:0000313" key="2">
    <source>
        <dbReference type="EMBL" id="KAK0431786.1"/>
    </source>
</evidence>